<evidence type="ECO:0000256" key="9">
    <source>
        <dbReference type="ARBA" id="ARBA00023224"/>
    </source>
</evidence>
<dbReference type="PRINTS" id="PR00237">
    <property type="entry name" value="GPCRRHODOPSN"/>
</dbReference>
<dbReference type="RefSeq" id="XP_031566446.1">
    <property type="nucleotide sequence ID" value="XM_031710586.1"/>
</dbReference>
<dbReference type="FunCoup" id="A0A6P8IHX0">
    <property type="interactions" value="718"/>
</dbReference>
<dbReference type="GO" id="GO:0005886">
    <property type="term" value="C:plasma membrane"/>
    <property type="evidence" value="ECO:0007669"/>
    <property type="project" value="UniProtKB-SubCell"/>
</dbReference>
<evidence type="ECO:0000259" key="12">
    <source>
        <dbReference type="PROSITE" id="PS50262"/>
    </source>
</evidence>
<dbReference type="AlphaFoldDB" id="A0A6P8IHX0"/>
<keyword evidence="4 11" id="KW-1133">Transmembrane helix</keyword>
<feature type="transmembrane region" description="Helical" evidence="11">
    <location>
        <begin position="72"/>
        <end position="91"/>
    </location>
</feature>
<feature type="transmembrane region" description="Helical" evidence="11">
    <location>
        <begin position="6"/>
        <end position="32"/>
    </location>
</feature>
<reference evidence="14" key="1">
    <citation type="submission" date="2025-08" db="UniProtKB">
        <authorList>
            <consortium name="RefSeq"/>
        </authorList>
    </citation>
    <scope>IDENTIFICATION</scope>
    <source>
        <tissue evidence="14">Tentacle</tissue>
    </source>
</reference>
<comment type="similarity">
    <text evidence="10">Belongs to the G-protein coupled receptor 1 family.</text>
</comment>
<dbReference type="InParanoid" id="A0A6P8IHX0"/>
<dbReference type="Gene3D" id="1.20.1070.10">
    <property type="entry name" value="Rhodopsin 7-helix transmembrane proteins"/>
    <property type="match status" value="1"/>
</dbReference>
<evidence type="ECO:0000256" key="2">
    <source>
        <dbReference type="ARBA" id="ARBA00022475"/>
    </source>
</evidence>
<feature type="transmembrane region" description="Helical" evidence="11">
    <location>
        <begin position="112"/>
        <end position="134"/>
    </location>
</feature>
<evidence type="ECO:0000313" key="14">
    <source>
        <dbReference type="RefSeq" id="XP_031566446.1"/>
    </source>
</evidence>
<dbReference type="InterPro" id="IPR017452">
    <property type="entry name" value="GPCR_Rhodpsn_7TM"/>
</dbReference>
<keyword evidence="6 11" id="KW-0472">Membrane</keyword>
<keyword evidence="5 10" id="KW-0297">G-protein coupled receptor</keyword>
<dbReference type="GO" id="GO:0004930">
    <property type="term" value="F:G protein-coupled receptor activity"/>
    <property type="evidence" value="ECO:0007669"/>
    <property type="project" value="UniProtKB-KW"/>
</dbReference>
<evidence type="ECO:0000313" key="13">
    <source>
        <dbReference type="Proteomes" id="UP000515163"/>
    </source>
</evidence>
<keyword evidence="2" id="KW-1003">Cell membrane</keyword>
<dbReference type="PROSITE" id="PS00237">
    <property type="entry name" value="G_PROTEIN_RECEP_F1_1"/>
    <property type="match status" value="1"/>
</dbReference>
<evidence type="ECO:0000256" key="8">
    <source>
        <dbReference type="ARBA" id="ARBA00023170"/>
    </source>
</evidence>
<accession>A0A6P8IHX0</accession>
<feature type="domain" description="G-protein coupled receptors family 1 profile" evidence="12">
    <location>
        <begin position="22"/>
        <end position="261"/>
    </location>
</feature>
<protein>
    <submittedName>
        <fullName evidence="14">Octopamine receptor beta-2R-like</fullName>
    </submittedName>
</protein>
<dbReference type="GeneID" id="116301514"/>
<organism evidence="13 14">
    <name type="scientific">Actinia tenebrosa</name>
    <name type="common">Australian red waratah sea anemone</name>
    <dbReference type="NCBI Taxonomy" id="6105"/>
    <lineage>
        <taxon>Eukaryota</taxon>
        <taxon>Metazoa</taxon>
        <taxon>Cnidaria</taxon>
        <taxon>Anthozoa</taxon>
        <taxon>Hexacorallia</taxon>
        <taxon>Actiniaria</taxon>
        <taxon>Actiniidae</taxon>
        <taxon>Actinia</taxon>
    </lineage>
</organism>
<evidence type="ECO:0000256" key="5">
    <source>
        <dbReference type="ARBA" id="ARBA00023040"/>
    </source>
</evidence>
<dbReference type="Pfam" id="PF00001">
    <property type="entry name" value="7tm_1"/>
    <property type="match status" value="1"/>
</dbReference>
<evidence type="ECO:0000256" key="4">
    <source>
        <dbReference type="ARBA" id="ARBA00022989"/>
    </source>
</evidence>
<sequence>MYTTPLYIVLPLSILSIAIVVSNVAVCFLVCLNKNLRTFTNGFIVSLAISDILVGGVLFPCYLTNPVGTADFIGYLVSIILLAGVANLCTVTYDRYLALNQPLEYSFKISRIFLKVVPASWIIPIVYSLLPLIWNTDRREKIHKIYLIGLQLIGVIIPYIFIIIAYCTIFRRVRRSLKLRKQFSLNSSKRSKQERKRVTSEAKVAKVFLIVSASFILCWLPVIFITTAGEIFDRIDVIPEALEIISFFTIAFSSLVNPLVYSFMKPDFNKAIVKALNRHLKRGGNYTTNDQTIALTPMSVTATYIAE</sequence>
<evidence type="ECO:0000256" key="3">
    <source>
        <dbReference type="ARBA" id="ARBA00022692"/>
    </source>
</evidence>
<evidence type="ECO:0000256" key="1">
    <source>
        <dbReference type="ARBA" id="ARBA00004651"/>
    </source>
</evidence>
<evidence type="ECO:0000256" key="10">
    <source>
        <dbReference type="RuleBase" id="RU000688"/>
    </source>
</evidence>
<feature type="transmembrane region" description="Helical" evidence="11">
    <location>
        <begin position="39"/>
        <end position="60"/>
    </location>
</feature>
<name>A0A6P8IHX0_ACTTE</name>
<dbReference type="PANTHER" id="PTHR24248">
    <property type="entry name" value="ADRENERGIC RECEPTOR-RELATED G-PROTEIN COUPLED RECEPTOR"/>
    <property type="match status" value="1"/>
</dbReference>
<evidence type="ECO:0000256" key="6">
    <source>
        <dbReference type="ARBA" id="ARBA00023136"/>
    </source>
</evidence>
<evidence type="ECO:0000256" key="7">
    <source>
        <dbReference type="ARBA" id="ARBA00023157"/>
    </source>
</evidence>
<dbReference type="OrthoDB" id="5965224at2759"/>
<proteinExistence type="inferred from homology"/>
<keyword evidence="13" id="KW-1185">Reference proteome</keyword>
<dbReference type="InterPro" id="IPR000276">
    <property type="entry name" value="GPCR_Rhodpsn"/>
</dbReference>
<feature type="transmembrane region" description="Helical" evidence="11">
    <location>
        <begin position="146"/>
        <end position="170"/>
    </location>
</feature>
<keyword evidence="8 10" id="KW-0675">Receptor</keyword>
<dbReference type="KEGG" id="aten:116301514"/>
<gene>
    <name evidence="14" type="primary">LOC116301514</name>
</gene>
<keyword evidence="3 10" id="KW-0812">Transmembrane</keyword>
<dbReference type="SUPFAM" id="SSF81321">
    <property type="entry name" value="Family A G protein-coupled receptor-like"/>
    <property type="match status" value="1"/>
</dbReference>
<dbReference type="Proteomes" id="UP000515163">
    <property type="component" value="Unplaced"/>
</dbReference>
<dbReference type="PANTHER" id="PTHR24248:SF125">
    <property type="entry name" value="DOPAMINE D2-LIKE RECEPTOR"/>
    <property type="match status" value="1"/>
</dbReference>
<feature type="transmembrane region" description="Helical" evidence="11">
    <location>
        <begin position="204"/>
        <end position="224"/>
    </location>
</feature>
<dbReference type="PROSITE" id="PS50262">
    <property type="entry name" value="G_PROTEIN_RECEP_F1_2"/>
    <property type="match status" value="1"/>
</dbReference>
<feature type="transmembrane region" description="Helical" evidence="11">
    <location>
        <begin position="244"/>
        <end position="264"/>
    </location>
</feature>
<comment type="subcellular location">
    <subcellularLocation>
        <location evidence="1">Cell membrane</location>
        <topology evidence="1">Multi-pass membrane protein</topology>
    </subcellularLocation>
</comment>
<keyword evidence="9 10" id="KW-0807">Transducer</keyword>
<evidence type="ECO:0000256" key="11">
    <source>
        <dbReference type="SAM" id="Phobius"/>
    </source>
</evidence>
<keyword evidence="7" id="KW-1015">Disulfide bond</keyword>